<dbReference type="GeneID" id="87949663"/>
<keyword evidence="3" id="KW-0378">Hydrolase</keyword>
<dbReference type="Pfam" id="PF00753">
    <property type="entry name" value="Lactamase_B"/>
    <property type="match status" value="1"/>
</dbReference>
<accession>A0AAX4IXX5</accession>
<keyword evidence="4" id="KW-1185">Reference proteome</keyword>
<dbReference type="GO" id="GO:0016787">
    <property type="term" value="F:hydrolase activity"/>
    <property type="evidence" value="ECO:0007669"/>
    <property type="project" value="UniProtKB-KW"/>
</dbReference>
<reference evidence="4" key="1">
    <citation type="journal article" date="2023" name="bioRxiv">
        <title>Complete genome of the Medicago anthracnose fungus, Colletotrichum destructivum, reveals a mini-chromosome-like region within a core chromosome.</title>
        <authorList>
            <person name="Lapalu N."/>
            <person name="Simon A."/>
            <person name="Lu A."/>
            <person name="Plaumann P.-L."/>
            <person name="Amselem J."/>
            <person name="Pigne S."/>
            <person name="Auger A."/>
            <person name="Koch C."/>
            <person name="Dallery J.-F."/>
            <person name="O'Connell R.J."/>
        </authorList>
    </citation>
    <scope>NUCLEOTIDE SEQUENCE [LARGE SCALE GENOMIC DNA]</scope>
    <source>
        <strain evidence="4">CBS 520.97</strain>
    </source>
</reference>
<dbReference type="Proteomes" id="UP001322277">
    <property type="component" value="Chromosome 9"/>
</dbReference>
<feature type="domain" description="Metallo-beta-lactamase" evidence="2">
    <location>
        <begin position="348"/>
        <end position="522"/>
    </location>
</feature>
<dbReference type="InterPro" id="IPR001279">
    <property type="entry name" value="Metallo-B-lactamas"/>
</dbReference>
<dbReference type="InterPro" id="IPR036866">
    <property type="entry name" value="RibonucZ/Hydroxyglut_hydro"/>
</dbReference>
<evidence type="ECO:0000259" key="2">
    <source>
        <dbReference type="SMART" id="SM00849"/>
    </source>
</evidence>
<name>A0AAX4IXX5_9PEZI</name>
<evidence type="ECO:0000256" key="1">
    <source>
        <dbReference type="SAM" id="SignalP"/>
    </source>
</evidence>
<keyword evidence="1" id="KW-0732">Signal</keyword>
<dbReference type="EMBL" id="CP137313">
    <property type="protein sequence ID" value="WQF88149.1"/>
    <property type="molecule type" value="Genomic_DNA"/>
</dbReference>
<dbReference type="AlphaFoldDB" id="A0AAX4IXX5"/>
<feature type="signal peptide" evidence="1">
    <location>
        <begin position="1"/>
        <end position="16"/>
    </location>
</feature>
<dbReference type="RefSeq" id="XP_062785370.1">
    <property type="nucleotide sequence ID" value="XM_062929319.1"/>
</dbReference>
<gene>
    <name evidence="3" type="ORF">CDEST_13163</name>
</gene>
<evidence type="ECO:0000313" key="3">
    <source>
        <dbReference type="EMBL" id="WQF88149.1"/>
    </source>
</evidence>
<evidence type="ECO:0000313" key="4">
    <source>
        <dbReference type="Proteomes" id="UP001322277"/>
    </source>
</evidence>
<sequence>MLYLAAFVSGFLGVSALLSREGGVTPDPRALLEQGIEALGGAANIAQVHGVTYAGSKSYRTKTLMQSFSLDGVDRGVSVLGTQDVSFSFDGPQIKQRLHVDHQLDGFWSGFSRPNLDHVGFTIIVHGGDDGFAAVTEGNRNMFDPSAGPQGYVDGVLAAYLIKEANKMSPFLISKILANNNFTYREEALWTGERLHGVYDGNFDLTVLFDPETSLPYAIRSAENHDIFGPSTNDLVVYDYIESNGVKFPTGWKTFYNGRHLLMTSGVSQVLVNPSFATGFFDGPSDLSRLEKPRKSPQQDFSEVGERSGVYIWLGPFAMTAANISASQPLPELPGLWYLQVGNARPTYRQVVLVLEDSVIVMDSPPHQSLLVLEWIEQTIGRKVTHVWPTHHHHDHSSGLKDYVNAGAKVIVPVEAKPYYSAIPGIEFLTFTTDEPFALNGDKIQIRFMHMKASMHSFDHTYAVIFPSQPMPNSTMAVFDADHGRNETETIPVPADDVLMTELVKALVDDRVASHATLISAHVPIMPVAALFRRTKIRSNNYSTLDFKYI</sequence>
<dbReference type="Gene3D" id="3.60.15.10">
    <property type="entry name" value="Ribonuclease Z/Hydroxyacylglutathione hydrolase-like"/>
    <property type="match status" value="1"/>
</dbReference>
<proteinExistence type="predicted"/>
<protein>
    <submittedName>
        <fullName evidence="3">Metallo-beta-lactamase, ribonuclease Z/Hydroxyacylglutathione hydrolase</fullName>
    </submittedName>
</protein>
<dbReference type="KEGG" id="cdet:87949663"/>
<dbReference type="SMART" id="SM00849">
    <property type="entry name" value="Lactamase_B"/>
    <property type="match status" value="1"/>
</dbReference>
<organism evidence="3 4">
    <name type="scientific">Colletotrichum destructivum</name>
    <dbReference type="NCBI Taxonomy" id="34406"/>
    <lineage>
        <taxon>Eukaryota</taxon>
        <taxon>Fungi</taxon>
        <taxon>Dikarya</taxon>
        <taxon>Ascomycota</taxon>
        <taxon>Pezizomycotina</taxon>
        <taxon>Sordariomycetes</taxon>
        <taxon>Hypocreomycetidae</taxon>
        <taxon>Glomerellales</taxon>
        <taxon>Glomerellaceae</taxon>
        <taxon>Colletotrichum</taxon>
        <taxon>Colletotrichum destructivum species complex</taxon>
    </lineage>
</organism>
<feature type="chain" id="PRO_5043960179" evidence="1">
    <location>
        <begin position="17"/>
        <end position="550"/>
    </location>
</feature>
<dbReference type="SUPFAM" id="SSF56281">
    <property type="entry name" value="Metallo-hydrolase/oxidoreductase"/>
    <property type="match status" value="1"/>
</dbReference>